<dbReference type="Proteomes" id="UP000431826">
    <property type="component" value="Unassembled WGS sequence"/>
</dbReference>
<proteinExistence type="predicted"/>
<feature type="compositionally biased region" description="Basic and acidic residues" evidence="3">
    <location>
        <begin position="25"/>
        <end position="38"/>
    </location>
</feature>
<evidence type="ECO:0000256" key="3">
    <source>
        <dbReference type="SAM" id="MobiDB-lite"/>
    </source>
</evidence>
<evidence type="ECO:0000313" key="5">
    <source>
        <dbReference type="Proteomes" id="UP000431826"/>
    </source>
</evidence>
<dbReference type="GeneID" id="96287690"/>
<dbReference type="PANTHER" id="PTHR12400">
    <property type="entry name" value="INOSITOL POLYPHOSPHATE KINASE"/>
    <property type="match status" value="1"/>
</dbReference>
<dbReference type="GO" id="GO:0016301">
    <property type="term" value="F:kinase activity"/>
    <property type="evidence" value="ECO:0007669"/>
    <property type="project" value="UniProtKB-KW"/>
</dbReference>
<feature type="compositionally biased region" description="Basic and acidic residues" evidence="3">
    <location>
        <begin position="125"/>
        <end position="134"/>
    </location>
</feature>
<evidence type="ECO:0000313" key="4">
    <source>
        <dbReference type="EMBL" id="GFE41961.1"/>
    </source>
</evidence>
<dbReference type="OrthoDB" id="4336222at2"/>
<dbReference type="GO" id="GO:0032958">
    <property type="term" value="P:inositol phosphate biosynthetic process"/>
    <property type="evidence" value="ECO:0007669"/>
    <property type="project" value="InterPro"/>
</dbReference>
<comment type="caution">
    <text evidence="4">The sequence shown here is derived from an EMBL/GenBank/DDBJ whole genome shotgun (WGS) entry which is preliminary data.</text>
</comment>
<accession>A0A640V4Q7</accession>
<dbReference type="InterPro" id="IPR038286">
    <property type="entry name" value="IPK_sf"/>
</dbReference>
<dbReference type="RefSeq" id="WP_159749063.1">
    <property type="nucleotide sequence ID" value="NZ_BLIR01000003.1"/>
</dbReference>
<keyword evidence="5" id="KW-1185">Reference proteome</keyword>
<dbReference type="InterPro" id="IPR005522">
    <property type="entry name" value="IPK"/>
</dbReference>
<protein>
    <recommendedName>
        <fullName evidence="6">Kinase</fullName>
    </recommendedName>
</protein>
<dbReference type="Pfam" id="PF03770">
    <property type="entry name" value="IPK"/>
    <property type="match status" value="1"/>
</dbReference>
<organism evidence="4 5">
    <name type="scientific">Streptomyces tubercidicus</name>
    <dbReference type="NCBI Taxonomy" id="47759"/>
    <lineage>
        <taxon>Bacteria</taxon>
        <taxon>Bacillati</taxon>
        <taxon>Actinomycetota</taxon>
        <taxon>Actinomycetes</taxon>
        <taxon>Kitasatosporales</taxon>
        <taxon>Streptomycetaceae</taxon>
        <taxon>Streptomyces</taxon>
    </lineage>
</organism>
<dbReference type="PANTHER" id="PTHR12400:SF21">
    <property type="entry name" value="KINASE"/>
    <property type="match status" value="1"/>
</dbReference>
<sequence>MPPHHDTHRLVARRGGPQEGAELYANRDRGASADEDRKRRATARPATTGARPPAAEADSVPAALLALQRTAGNAAVSRLVEDGRRGGASGATGRETVQRGAAPGEVVQRAQEETTGGHGGITDRAGGKIKEKPTNDVERGFYADMRAGKHPALDGVVPNSYTAEQVRTMDGEKGEGDDSTHIYIDNLTFGMKMPKVLDIKVGESTASKQELLTSMSKADAWKKKMKLKAADKVTGSADRGYRAVGGTGLKGSRRAIGRESEQIVQGFSPEPSVYDALVEKLTHVRAAAGDSGLAFIAASVLIAVDEQPATESPAAAAKLNLIDFAHTFGSEQLSEEQVKKYRTRFDEGMARLIADVKAAGAGKKQAAADA</sequence>
<evidence type="ECO:0008006" key="6">
    <source>
        <dbReference type="Google" id="ProtNLM"/>
    </source>
</evidence>
<dbReference type="EMBL" id="BLIR01000003">
    <property type="protein sequence ID" value="GFE41961.1"/>
    <property type="molecule type" value="Genomic_DNA"/>
</dbReference>
<dbReference type="AlphaFoldDB" id="A0A640V4Q7"/>
<reference evidence="4 5" key="1">
    <citation type="submission" date="2019-12" db="EMBL/GenBank/DDBJ databases">
        <title>Whole genome shotgun sequence of Streptomyces tubercidicus NBRC 13090.</title>
        <authorList>
            <person name="Ichikawa N."/>
            <person name="Kimura A."/>
            <person name="Kitahashi Y."/>
            <person name="Komaki H."/>
            <person name="Tamura T."/>
        </authorList>
    </citation>
    <scope>NUCLEOTIDE SEQUENCE [LARGE SCALE GENOMIC DNA]</scope>
    <source>
        <strain evidence="4 5">NBRC 13090</strain>
    </source>
</reference>
<name>A0A640V4Q7_9ACTN</name>
<feature type="compositionally biased region" description="Low complexity" evidence="3">
    <location>
        <begin position="43"/>
        <end position="57"/>
    </location>
</feature>
<feature type="region of interest" description="Disordered" evidence="3">
    <location>
        <begin position="1"/>
        <end position="58"/>
    </location>
</feature>
<keyword evidence="1" id="KW-0808">Transferase</keyword>
<evidence type="ECO:0000256" key="2">
    <source>
        <dbReference type="ARBA" id="ARBA00022777"/>
    </source>
</evidence>
<evidence type="ECO:0000256" key="1">
    <source>
        <dbReference type="ARBA" id="ARBA00022679"/>
    </source>
</evidence>
<dbReference type="Gene3D" id="3.30.470.160">
    <property type="entry name" value="Inositol polyphosphate kinase"/>
    <property type="match status" value="1"/>
</dbReference>
<dbReference type="SUPFAM" id="SSF56104">
    <property type="entry name" value="SAICAR synthase-like"/>
    <property type="match status" value="1"/>
</dbReference>
<feature type="region of interest" description="Disordered" evidence="3">
    <location>
        <begin position="78"/>
        <end position="134"/>
    </location>
</feature>
<keyword evidence="2" id="KW-0418">Kinase</keyword>
<gene>
    <name evidence="4" type="ORF">Stube_66340</name>
</gene>